<dbReference type="CDD" id="cd06558">
    <property type="entry name" value="crotonase-like"/>
    <property type="match status" value="1"/>
</dbReference>
<dbReference type="Pfam" id="PF00725">
    <property type="entry name" value="3HCDH"/>
    <property type="match status" value="1"/>
</dbReference>
<accession>A0ABZ2CH21</accession>
<evidence type="ECO:0000313" key="12">
    <source>
        <dbReference type="Proteomes" id="UP001357223"/>
    </source>
</evidence>
<name>A0ABZ2CH21_9BACI</name>
<organism evidence="11 12">
    <name type="scientific">Niallia oryzisoli</name>
    <dbReference type="NCBI Taxonomy" id="1737571"/>
    <lineage>
        <taxon>Bacteria</taxon>
        <taxon>Bacillati</taxon>
        <taxon>Bacillota</taxon>
        <taxon>Bacilli</taxon>
        <taxon>Bacillales</taxon>
        <taxon>Bacillaceae</taxon>
        <taxon>Niallia</taxon>
    </lineage>
</organism>
<protein>
    <submittedName>
        <fullName evidence="11">3-hydroxyacyl-CoA dehydrogenase NAD-binding domain-containing protein</fullName>
    </submittedName>
</protein>
<evidence type="ECO:0000256" key="8">
    <source>
        <dbReference type="ARBA" id="ARBA00049556"/>
    </source>
</evidence>
<feature type="domain" description="3-hydroxyacyl-CoA dehydrogenase C-terminal" evidence="9">
    <location>
        <begin position="208"/>
        <end position="305"/>
    </location>
</feature>
<keyword evidence="6" id="KW-0520">NAD</keyword>
<dbReference type="InterPro" id="IPR029045">
    <property type="entry name" value="ClpP/crotonase-like_dom_sf"/>
</dbReference>
<dbReference type="Proteomes" id="UP001357223">
    <property type="component" value="Chromosome"/>
</dbReference>
<evidence type="ECO:0000259" key="9">
    <source>
        <dbReference type="Pfam" id="PF00725"/>
    </source>
</evidence>
<reference evidence="11 12" key="1">
    <citation type="submission" date="2023-10" db="EMBL/GenBank/DDBJ databases">
        <title>Niallia locisalis sp.nov. isolated from a salt pond sample.</title>
        <authorList>
            <person name="Li X.-J."/>
            <person name="Dong L."/>
        </authorList>
    </citation>
    <scope>NUCLEOTIDE SEQUENCE [LARGE SCALE GENOMIC DNA]</scope>
    <source>
        <strain evidence="11 12">DSM 29761</strain>
    </source>
</reference>
<gene>
    <name evidence="11" type="ORF">R4Z09_24625</name>
</gene>
<evidence type="ECO:0000256" key="6">
    <source>
        <dbReference type="ARBA" id="ARBA00023027"/>
    </source>
</evidence>
<comment type="catalytic activity">
    <reaction evidence="8">
        <text>a (3S)-3-hydroxyacyl-CoA + NAD(+) = a 3-oxoacyl-CoA + NADH + H(+)</text>
        <dbReference type="Rhea" id="RHEA:22432"/>
        <dbReference type="ChEBI" id="CHEBI:15378"/>
        <dbReference type="ChEBI" id="CHEBI:57318"/>
        <dbReference type="ChEBI" id="CHEBI:57540"/>
        <dbReference type="ChEBI" id="CHEBI:57945"/>
        <dbReference type="ChEBI" id="CHEBI:90726"/>
        <dbReference type="EC" id="1.1.1.35"/>
    </reaction>
</comment>
<comment type="pathway">
    <text evidence="1">Lipid metabolism; fatty acid beta-oxidation.</text>
</comment>
<dbReference type="SUPFAM" id="SSF51735">
    <property type="entry name" value="NAD(P)-binding Rossmann-fold domains"/>
    <property type="match status" value="1"/>
</dbReference>
<dbReference type="PANTHER" id="PTHR48075:SF7">
    <property type="entry name" value="3-HYDROXYACYL-COA DEHYDROGENASE-RELATED"/>
    <property type="match status" value="1"/>
</dbReference>
<dbReference type="PANTHER" id="PTHR48075">
    <property type="entry name" value="3-HYDROXYACYL-COA DEHYDROGENASE FAMILY PROTEIN"/>
    <property type="match status" value="1"/>
</dbReference>
<dbReference type="InterPro" id="IPR006108">
    <property type="entry name" value="3HC_DH_C"/>
</dbReference>
<keyword evidence="3" id="KW-0276">Fatty acid metabolism</keyword>
<keyword evidence="7" id="KW-0443">Lipid metabolism</keyword>
<dbReference type="Gene3D" id="3.90.226.10">
    <property type="entry name" value="2-enoyl-CoA Hydratase, Chain A, domain 1"/>
    <property type="match status" value="1"/>
</dbReference>
<dbReference type="SUPFAM" id="SSF52096">
    <property type="entry name" value="ClpP/crotonase"/>
    <property type="match status" value="1"/>
</dbReference>
<evidence type="ECO:0000256" key="7">
    <source>
        <dbReference type="ARBA" id="ARBA00023098"/>
    </source>
</evidence>
<evidence type="ECO:0000256" key="4">
    <source>
        <dbReference type="ARBA" id="ARBA00022963"/>
    </source>
</evidence>
<comment type="similarity">
    <text evidence="2">Belongs to the 3-hydroxyacyl-CoA dehydrogenase family.</text>
</comment>
<dbReference type="RefSeq" id="WP_338449335.1">
    <property type="nucleotide sequence ID" value="NZ_CP137640.1"/>
</dbReference>
<dbReference type="Pfam" id="PF02737">
    <property type="entry name" value="3HCDH_N"/>
    <property type="match status" value="1"/>
</dbReference>
<keyword evidence="4" id="KW-0442">Lipid degradation</keyword>
<dbReference type="Gene3D" id="1.10.1040.50">
    <property type="match status" value="1"/>
</dbReference>
<evidence type="ECO:0000256" key="5">
    <source>
        <dbReference type="ARBA" id="ARBA00023002"/>
    </source>
</evidence>
<keyword evidence="5" id="KW-0560">Oxidoreductase</keyword>
<dbReference type="SUPFAM" id="SSF48179">
    <property type="entry name" value="6-phosphogluconate dehydrogenase C-terminal domain-like"/>
    <property type="match status" value="2"/>
</dbReference>
<sequence length="794" mass="87761">MIQSIRKAAVLGSGVMGSGIAAHLANIGIPTLLLDIVPSQLTDSEKAIGLTLEDKQVRNRISEQSLQKLLKQKPAPLTSVKNLSLLEAGNLKDDLHRLNEADWIIEVVVENLDIKKQLLTKVDQYRRPGSIVSSNTSGISVEAMAEGRSADFKKHFLGTHFFNPPRYLKLLEVIPIKDTNSDVVTFMKQFGEERLGKGVVIAKDTPNFIANRIGTYGLLVTVKEMLNGDYSVGEVDSVTGPLIGRPKSATFRTLDVVGLDTFAHVANTVYQQTEGHEKQVFEIPSFMKSMLQNGWLGSKSGQGFYLKKGKEILELDPATLEYMPRKKLITDAVERSKQEKNIDNKMKMLLSSEDRAGKLLWNILIPVLLYSAELHGEIADDIVSIDQAMKWGFGWSQGPFELWDSIGLEESIQRLQAANASIPDLVKEMLQKGCTSFYKEENGNRHFYHNGEYRPIKENPKILNLAKIKQQKGVIKKNSGASLIDIGDGVALLEFHSQNNAIGPDILQMINFAVDEVEMHYKGLVIGNQGKNFCVGANLAMILMEAQDDSLFELEWIVSSFQQTMMKIKYSTKPVVAAPFAMTLGGGAEVCLPAARIQASMETYIGLVETGVGLIPGGGGNKELYLKHLHSIPEEVEIDLQKVANQVFETIALAKVSTSGIEARERGFLNENDGISVNDDFLLYDAKQAVLSLSEKGYKPPLKQKIPVVGETGYAALLLGAQAMRTSGYISDHDLKIAKKLAYVIAGGRVPYGTNVEEEYLLQLEKEAFLSLIAERKSQERMQHMLLKGKPLRN</sequence>
<evidence type="ECO:0000313" key="11">
    <source>
        <dbReference type="EMBL" id="WVX80404.1"/>
    </source>
</evidence>
<dbReference type="InterPro" id="IPR008927">
    <property type="entry name" value="6-PGluconate_DH-like_C_sf"/>
</dbReference>
<dbReference type="Gene3D" id="3.40.50.720">
    <property type="entry name" value="NAD(P)-binding Rossmann-like Domain"/>
    <property type="match status" value="1"/>
</dbReference>
<dbReference type="InterPro" id="IPR036291">
    <property type="entry name" value="NAD(P)-bd_dom_sf"/>
</dbReference>
<dbReference type="EMBL" id="CP137640">
    <property type="protein sequence ID" value="WVX80404.1"/>
    <property type="molecule type" value="Genomic_DNA"/>
</dbReference>
<dbReference type="InterPro" id="IPR006176">
    <property type="entry name" value="3-OHacyl-CoA_DH_NAD-bd"/>
</dbReference>
<dbReference type="InterPro" id="IPR001753">
    <property type="entry name" value="Enoyl-CoA_hydra/iso"/>
</dbReference>
<dbReference type="Pfam" id="PF00378">
    <property type="entry name" value="ECH_1"/>
    <property type="match status" value="1"/>
</dbReference>
<evidence type="ECO:0000259" key="10">
    <source>
        <dbReference type="Pfam" id="PF02737"/>
    </source>
</evidence>
<feature type="domain" description="3-hydroxyacyl-CoA dehydrogenase NAD binding" evidence="10">
    <location>
        <begin position="7"/>
        <end position="205"/>
    </location>
</feature>
<evidence type="ECO:0000256" key="3">
    <source>
        <dbReference type="ARBA" id="ARBA00022832"/>
    </source>
</evidence>
<proteinExistence type="inferred from homology"/>
<keyword evidence="12" id="KW-1185">Reference proteome</keyword>
<evidence type="ECO:0000256" key="2">
    <source>
        <dbReference type="ARBA" id="ARBA00009463"/>
    </source>
</evidence>
<evidence type="ECO:0000256" key="1">
    <source>
        <dbReference type="ARBA" id="ARBA00005005"/>
    </source>
</evidence>